<evidence type="ECO:0000256" key="11">
    <source>
        <dbReference type="ARBA" id="ARBA00023033"/>
    </source>
</evidence>
<evidence type="ECO:0000256" key="16">
    <source>
        <dbReference type="SAM" id="MobiDB-lite"/>
    </source>
</evidence>
<evidence type="ECO:0000313" key="21">
    <source>
        <dbReference type="Proteomes" id="UP001321760"/>
    </source>
</evidence>
<keyword evidence="13" id="KW-0539">Nucleus</keyword>
<dbReference type="PANTHER" id="PTHR46300">
    <property type="entry name" value="P450, PUTATIVE (EUROFUNG)-RELATED-RELATED"/>
    <property type="match status" value="1"/>
</dbReference>
<dbReference type="FunFam" id="1.10.630.10:FF:000238">
    <property type="entry name" value="Cytochrome P450 2A6"/>
    <property type="match status" value="1"/>
</dbReference>
<dbReference type="InterPro" id="IPR002401">
    <property type="entry name" value="Cyt_P450_E_grp-I"/>
</dbReference>
<dbReference type="SMART" id="SM00066">
    <property type="entry name" value="GAL4"/>
    <property type="match status" value="1"/>
</dbReference>
<keyword evidence="21" id="KW-1185">Reference proteome</keyword>
<keyword evidence="9" id="KW-0560">Oxidoreductase</keyword>
<dbReference type="PROSITE" id="PS00028">
    <property type="entry name" value="ZINC_FINGER_C2H2_1"/>
    <property type="match status" value="1"/>
</dbReference>
<evidence type="ECO:0000256" key="12">
    <source>
        <dbReference type="ARBA" id="ARBA00023136"/>
    </source>
</evidence>
<protein>
    <submittedName>
        <fullName evidence="20">Cytochrome P450</fullName>
    </submittedName>
</protein>
<keyword evidence="11" id="KW-0503">Monooxygenase</keyword>
<reference evidence="20" key="1">
    <citation type="journal article" date="2023" name="Mol. Phylogenet. Evol.">
        <title>Genome-scale phylogeny and comparative genomics of the fungal order Sordariales.</title>
        <authorList>
            <person name="Hensen N."/>
            <person name="Bonometti L."/>
            <person name="Westerberg I."/>
            <person name="Brannstrom I.O."/>
            <person name="Guillou S."/>
            <person name="Cros-Aarteil S."/>
            <person name="Calhoun S."/>
            <person name="Haridas S."/>
            <person name="Kuo A."/>
            <person name="Mondo S."/>
            <person name="Pangilinan J."/>
            <person name="Riley R."/>
            <person name="LaButti K."/>
            <person name="Andreopoulos B."/>
            <person name="Lipzen A."/>
            <person name="Chen C."/>
            <person name="Yan M."/>
            <person name="Daum C."/>
            <person name="Ng V."/>
            <person name="Clum A."/>
            <person name="Steindorff A."/>
            <person name="Ohm R.A."/>
            <person name="Martin F."/>
            <person name="Silar P."/>
            <person name="Natvig D.O."/>
            <person name="Lalanne C."/>
            <person name="Gautier V."/>
            <person name="Ament-Velasquez S.L."/>
            <person name="Kruys A."/>
            <person name="Hutchinson M.I."/>
            <person name="Powell A.J."/>
            <person name="Barry K."/>
            <person name="Miller A.N."/>
            <person name="Grigoriev I.V."/>
            <person name="Debuchy R."/>
            <person name="Gladieux P."/>
            <person name="Hiltunen Thoren M."/>
            <person name="Johannesson H."/>
        </authorList>
    </citation>
    <scope>NUCLEOTIDE SEQUENCE</scope>
    <source>
        <strain evidence="20">PSN243</strain>
    </source>
</reference>
<feature type="domain" description="C2H2-type" evidence="19">
    <location>
        <begin position="8"/>
        <end position="35"/>
    </location>
</feature>
<keyword evidence="17" id="KW-0812">Transmembrane</keyword>
<dbReference type="PROSITE" id="PS00086">
    <property type="entry name" value="CYTOCHROME_P450"/>
    <property type="match status" value="1"/>
</dbReference>
<dbReference type="Gene3D" id="3.30.160.60">
    <property type="entry name" value="Classic Zinc Finger"/>
    <property type="match status" value="2"/>
</dbReference>
<comment type="cofactor">
    <cofactor evidence="1 14">
        <name>heme</name>
        <dbReference type="ChEBI" id="CHEBI:30413"/>
    </cofactor>
</comment>
<keyword evidence="17" id="KW-1133">Transmembrane helix</keyword>
<evidence type="ECO:0000256" key="5">
    <source>
        <dbReference type="ARBA" id="ARBA00022617"/>
    </source>
</evidence>
<evidence type="ECO:0000256" key="13">
    <source>
        <dbReference type="ARBA" id="ARBA00023242"/>
    </source>
</evidence>
<keyword evidence="10 14" id="KW-0408">Iron</keyword>
<evidence type="ECO:0000256" key="3">
    <source>
        <dbReference type="ARBA" id="ARBA00004406"/>
    </source>
</evidence>
<comment type="similarity">
    <text evidence="4">Belongs to the cytochrome P450 family.</text>
</comment>
<dbReference type="CDD" id="cd11065">
    <property type="entry name" value="CYP64-like"/>
    <property type="match status" value="1"/>
</dbReference>
<dbReference type="GO" id="GO:0016705">
    <property type="term" value="F:oxidoreductase activity, acting on paired donors, with incorporation or reduction of molecular oxygen"/>
    <property type="evidence" value="ECO:0007669"/>
    <property type="project" value="InterPro"/>
</dbReference>
<dbReference type="AlphaFoldDB" id="A0AAV9GGF3"/>
<accession>A0AAV9GGF3</accession>
<keyword evidence="6 14" id="KW-0479">Metal-binding</keyword>
<dbReference type="InterPro" id="IPR007219">
    <property type="entry name" value="XnlR_reg_dom"/>
</dbReference>
<dbReference type="GO" id="GO:0005506">
    <property type="term" value="F:iron ion binding"/>
    <property type="evidence" value="ECO:0007669"/>
    <property type="project" value="InterPro"/>
</dbReference>
<dbReference type="GO" id="GO:0005789">
    <property type="term" value="C:endoplasmic reticulum membrane"/>
    <property type="evidence" value="ECO:0007669"/>
    <property type="project" value="UniProtKB-SubCell"/>
</dbReference>
<feature type="transmembrane region" description="Helical" evidence="17">
    <location>
        <begin position="496"/>
        <end position="514"/>
    </location>
</feature>
<feature type="transmembrane region" description="Helical" evidence="17">
    <location>
        <begin position="725"/>
        <end position="751"/>
    </location>
</feature>
<dbReference type="SUPFAM" id="SSF57701">
    <property type="entry name" value="Zn2/Cys6 DNA-binding domain"/>
    <property type="match status" value="1"/>
</dbReference>
<keyword evidence="7" id="KW-0256">Endoplasmic reticulum</keyword>
<evidence type="ECO:0000256" key="9">
    <source>
        <dbReference type="ARBA" id="ARBA00023002"/>
    </source>
</evidence>
<proteinExistence type="inferred from homology"/>
<feature type="region of interest" description="Disordered" evidence="16">
    <location>
        <begin position="679"/>
        <end position="702"/>
    </location>
</feature>
<dbReference type="Gene3D" id="4.10.240.10">
    <property type="entry name" value="Zn(2)-C6 fungal-type DNA-binding domain"/>
    <property type="match status" value="1"/>
</dbReference>
<dbReference type="GO" id="GO:0020037">
    <property type="term" value="F:heme binding"/>
    <property type="evidence" value="ECO:0007669"/>
    <property type="project" value="InterPro"/>
</dbReference>
<evidence type="ECO:0000256" key="17">
    <source>
        <dbReference type="SAM" id="Phobius"/>
    </source>
</evidence>
<dbReference type="Gene3D" id="1.10.630.10">
    <property type="entry name" value="Cytochrome P450"/>
    <property type="match status" value="1"/>
</dbReference>
<evidence type="ECO:0000256" key="4">
    <source>
        <dbReference type="ARBA" id="ARBA00010617"/>
    </source>
</evidence>
<evidence type="ECO:0000256" key="6">
    <source>
        <dbReference type="ARBA" id="ARBA00022723"/>
    </source>
</evidence>
<keyword evidence="15" id="KW-0862">Zinc</keyword>
<evidence type="ECO:0000256" key="2">
    <source>
        <dbReference type="ARBA" id="ARBA00004174"/>
    </source>
</evidence>
<dbReference type="Pfam" id="PF00067">
    <property type="entry name" value="p450"/>
    <property type="match status" value="1"/>
</dbReference>
<dbReference type="CDD" id="cd12148">
    <property type="entry name" value="fungal_TF_MHR"/>
    <property type="match status" value="1"/>
</dbReference>
<keyword evidence="12 17" id="KW-0472">Membrane</keyword>
<dbReference type="InterPro" id="IPR036864">
    <property type="entry name" value="Zn2-C6_fun-type_DNA-bd_sf"/>
</dbReference>
<sequence>MPDAEGLHRCPVCFKGYKRREHLQRHRSTHTSERPHRCIVCNASFQRTDVLKRHLQTCDGTSTISSNRRRACDRCVRQKKACNSLQPCQNCEKRGVRCEYFNASSAPAGASSSSSPSSPWDPPAKLGIDAGVDGGLTPRFEYRDVELDSIAPSIPDSSHPFSTGNNHNTDDAWFDIDYNHEAAFAQPPEDTDLPPVPEYRGYSFEFLYDFTSRTGLVSSFECATLERRQQIVAAFDRAYINNLDPFTTSSLQVDPTADGHSTSGQYINIHGDVVQPAVNGMSWLSSPIVAKLQDIVLQIRQVVTFRPNNTVVDLTWTPALEQRCIEFFSPYKFAKFIELYWSVWHPNVSIIHRPTFNYASSKSILLAAMALLGACVSPDTQDNLDARLWLNCVEEMVFTDEDFCSDVESSDEIVPSSTMLPISPRLQALQAAYVVCLYQNWEGTDASKRRIRRHRFSTVVSVARDIGIENARHLDYSREFEFHWDEYVIREELIRTFIWIFLLDTAFVIFNNLPHRMVFKEMRMHMASPDACFQAVSAGECFQQIRALMPPSSPFCSVPLRDAIEGFCAETMAAETQQRFSQLGALNLFTIVSAFHYMIFQHQNSLGVVGQLVPIRNGLRNWIAVWELYFDSWSLSYPQDASLPLETMWKRMGFIRFAPEYWLLGVLLTNRISGATMQSQDQSQDVGDAGRSSLPRAAAAGSSAQIKPVEPILEKYDQTSMRQTVFGALMAVLLTYLPVAVAVVVVIRLLMIGRRPKNFPPGPPTLPIIGNLHQMPTRDAHLQFEKWAREYGPVYSLILGTKTMVVLSSDQAVKDLLDKKSNMYSHRPEMYIGQTLCSGDLRILMMGYSPRWRTSRKLVHTLLNISAAKSYVPYQILENKQMLYEMLTKPESFLHNIRRYSNALTTTMVFGWRTPTYEDEKMKQLFDGFSEFADINQTGVAALVDFFPFLRNLPDFLMPAVRKAREMHKKEKALYLSHWLKAKEETAAGTITRCFCEELVEAQKSEGFTDDQAAYISGTLLEAGSDTTSSTLYAFVQAMILYPEVQRKAQEEVDRVVGKDRLPTMEDEPNMQYIRSIIKETLRWMPTTIMGAVPHAVTNDDYYNGYLIPKGAGVVNNVWSIHMDPKRHPDPRRFEPDRYKDDFQSLGDAAANPDASKRDQFTFGAGRRICPGIHVAERSLFLGVSRMIWGFDIKPAKDANGNDIIPDQEKLTQGFVCMPEEFPASITPRDENKAKIIRDEWFAAEAECLDPETKQWKQSPLGVSLGRTRGKA</sequence>
<dbReference type="InterPro" id="IPR017972">
    <property type="entry name" value="Cyt_P450_CS"/>
</dbReference>
<comment type="subcellular location">
    <subcellularLocation>
        <location evidence="3">Endoplasmic reticulum membrane</location>
        <topology evidence="3">Peripheral membrane protein</topology>
    </subcellularLocation>
    <subcellularLocation>
        <location evidence="2">Microsome membrane</location>
        <topology evidence="2">Peripheral membrane protein</topology>
    </subcellularLocation>
</comment>
<dbReference type="Proteomes" id="UP001321760">
    <property type="component" value="Unassembled WGS sequence"/>
</dbReference>
<dbReference type="EMBL" id="MU865957">
    <property type="protein sequence ID" value="KAK4446443.1"/>
    <property type="molecule type" value="Genomic_DNA"/>
</dbReference>
<dbReference type="GO" id="GO:0006351">
    <property type="term" value="P:DNA-templated transcription"/>
    <property type="evidence" value="ECO:0007669"/>
    <property type="project" value="InterPro"/>
</dbReference>
<dbReference type="GO" id="GO:0008270">
    <property type="term" value="F:zinc ion binding"/>
    <property type="evidence" value="ECO:0007669"/>
    <property type="project" value="UniProtKB-KW"/>
</dbReference>
<organism evidence="20 21">
    <name type="scientific">Podospora aff. communis PSN243</name>
    <dbReference type="NCBI Taxonomy" id="3040156"/>
    <lineage>
        <taxon>Eukaryota</taxon>
        <taxon>Fungi</taxon>
        <taxon>Dikarya</taxon>
        <taxon>Ascomycota</taxon>
        <taxon>Pezizomycotina</taxon>
        <taxon>Sordariomycetes</taxon>
        <taxon>Sordariomycetidae</taxon>
        <taxon>Sordariales</taxon>
        <taxon>Podosporaceae</taxon>
        <taxon>Podospora</taxon>
    </lineage>
</organism>
<evidence type="ECO:0000256" key="7">
    <source>
        <dbReference type="ARBA" id="ARBA00022824"/>
    </source>
</evidence>
<evidence type="ECO:0000256" key="10">
    <source>
        <dbReference type="ARBA" id="ARBA00023004"/>
    </source>
</evidence>
<dbReference type="SMART" id="SM00355">
    <property type="entry name" value="ZnF_C2H2"/>
    <property type="match status" value="2"/>
</dbReference>
<keyword evidence="8" id="KW-0492">Microsome</keyword>
<dbReference type="PROSITE" id="PS50048">
    <property type="entry name" value="ZN2_CY6_FUNGAL_2"/>
    <property type="match status" value="1"/>
</dbReference>
<dbReference type="PROSITE" id="PS50157">
    <property type="entry name" value="ZINC_FINGER_C2H2_2"/>
    <property type="match status" value="1"/>
</dbReference>
<dbReference type="InterPro" id="IPR001128">
    <property type="entry name" value="Cyt_P450"/>
</dbReference>
<dbReference type="SUPFAM" id="SSF57667">
    <property type="entry name" value="beta-beta-alpha zinc fingers"/>
    <property type="match status" value="1"/>
</dbReference>
<dbReference type="InterPro" id="IPR036396">
    <property type="entry name" value="Cyt_P450_sf"/>
</dbReference>
<name>A0AAV9GGF3_9PEZI</name>
<evidence type="ECO:0000259" key="18">
    <source>
        <dbReference type="PROSITE" id="PS50048"/>
    </source>
</evidence>
<dbReference type="InterPro" id="IPR036236">
    <property type="entry name" value="Znf_C2H2_sf"/>
</dbReference>
<dbReference type="GO" id="GO:0000981">
    <property type="term" value="F:DNA-binding transcription factor activity, RNA polymerase II-specific"/>
    <property type="evidence" value="ECO:0007669"/>
    <property type="project" value="InterPro"/>
</dbReference>
<dbReference type="PRINTS" id="PR00463">
    <property type="entry name" value="EP450I"/>
</dbReference>
<dbReference type="Pfam" id="PF00172">
    <property type="entry name" value="Zn_clus"/>
    <property type="match status" value="1"/>
</dbReference>
<comment type="caution">
    <text evidence="20">The sequence shown here is derived from an EMBL/GenBank/DDBJ whole genome shotgun (WGS) entry which is preliminary data.</text>
</comment>
<evidence type="ECO:0000256" key="15">
    <source>
        <dbReference type="PROSITE-ProRule" id="PRU00042"/>
    </source>
</evidence>
<feature type="binding site" description="axial binding residue" evidence="14">
    <location>
        <position position="1170"/>
    </location>
    <ligand>
        <name>heme</name>
        <dbReference type="ChEBI" id="CHEBI:30413"/>
    </ligand>
    <ligandPart>
        <name>Fe</name>
        <dbReference type="ChEBI" id="CHEBI:18248"/>
    </ligandPart>
</feature>
<feature type="domain" description="Zn(2)-C6 fungal-type" evidence="18">
    <location>
        <begin position="71"/>
        <end position="100"/>
    </location>
</feature>
<dbReference type="InterPro" id="IPR050364">
    <property type="entry name" value="Cytochrome_P450_fung"/>
</dbReference>
<evidence type="ECO:0000256" key="1">
    <source>
        <dbReference type="ARBA" id="ARBA00001971"/>
    </source>
</evidence>
<dbReference type="InterPro" id="IPR001138">
    <property type="entry name" value="Zn2Cys6_DnaBD"/>
</dbReference>
<keyword evidence="5 14" id="KW-0349">Heme</keyword>
<dbReference type="SUPFAM" id="SSF48264">
    <property type="entry name" value="Cytochrome P450"/>
    <property type="match status" value="1"/>
</dbReference>
<gene>
    <name evidence="20" type="ORF">QBC34DRAFT_496947</name>
</gene>
<dbReference type="PRINTS" id="PR00385">
    <property type="entry name" value="P450"/>
</dbReference>
<dbReference type="GO" id="GO:0003677">
    <property type="term" value="F:DNA binding"/>
    <property type="evidence" value="ECO:0007669"/>
    <property type="project" value="InterPro"/>
</dbReference>
<evidence type="ECO:0000256" key="14">
    <source>
        <dbReference type="PIRSR" id="PIRSR602401-1"/>
    </source>
</evidence>
<reference evidence="20" key="2">
    <citation type="submission" date="2023-05" db="EMBL/GenBank/DDBJ databases">
        <authorList>
            <consortium name="Lawrence Berkeley National Laboratory"/>
            <person name="Steindorff A."/>
            <person name="Hensen N."/>
            <person name="Bonometti L."/>
            <person name="Westerberg I."/>
            <person name="Brannstrom I.O."/>
            <person name="Guillou S."/>
            <person name="Cros-Aarteil S."/>
            <person name="Calhoun S."/>
            <person name="Haridas S."/>
            <person name="Kuo A."/>
            <person name="Mondo S."/>
            <person name="Pangilinan J."/>
            <person name="Riley R."/>
            <person name="Labutti K."/>
            <person name="Andreopoulos B."/>
            <person name="Lipzen A."/>
            <person name="Chen C."/>
            <person name="Yanf M."/>
            <person name="Daum C."/>
            <person name="Ng V."/>
            <person name="Clum A."/>
            <person name="Ohm R."/>
            <person name="Martin F."/>
            <person name="Silar P."/>
            <person name="Natvig D."/>
            <person name="Lalanne C."/>
            <person name="Gautier V."/>
            <person name="Ament-Velasquez S.L."/>
            <person name="Kruys A."/>
            <person name="Hutchinson M.I."/>
            <person name="Powell A.J."/>
            <person name="Barry K."/>
            <person name="Miller A.N."/>
            <person name="Grigoriev I.V."/>
            <person name="Debuchy R."/>
            <person name="Gladieux P."/>
            <person name="Thoren M.H."/>
            <person name="Johannesson H."/>
        </authorList>
    </citation>
    <scope>NUCLEOTIDE SEQUENCE</scope>
    <source>
        <strain evidence="20">PSN243</strain>
    </source>
</reference>
<dbReference type="Pfam" id="PF04082">
    <property type="entry name" value="Fungal_trans"/>
    <property type="match status" value="1"/>
</dbReference>
<dbReference type="GO" id="GO:0004497">
    <property type="term" value="F:monooxygenase activity"/>
    <property type="evidence" value="ECO:0007669"/>
    <property type="project" value="UniProtKB-KW"/>
</dbReference>
<dbReference type="CDD" id="cd00067">
    <property type="entry name" value="GAL4"/>
    <property type="match status" value="1"/>
</dbReference>
<dbReference type="InterPro" id="IPR013087">
    <property type="entry name" value="Znf_C2H2_type"/>
</dbReference>
<keyword evidence="15" id="KW-0863">Zinc-finger</keyword>
<evidence type="ECO:0000259" key="19">
    <source>
        <dbReference type="PROSITE" id="PS50157"/>
    </source>
</evidence>
<evidence type="ECO:0000313" key="20">
    <source>
        <dbReference type="EMBL" id="KAK4446443.1"/>
    </source>
</evidence>
<dbReference type="PANTHER" id="PTHR46300:SF2">
    <property type="entry name" value="CYTOCHROME P450 MONOOXYGENASE ALNH-RELATED"/>
    <property type="match status" value="1"/>
</dbReference>
<evidence type="ECO:0000256" key="8">
    <source>
        <dbReference type="ARBA" id="ARBA00022848"/>
    </source>
</evidence>